<dbReference type="eggNOG" id="COG0583">
    <property type="taxonomic scope" value="Bacteria"/>
</dbReference>
<dbReference type="Pfam" id="PF03466">
    <property type="entry name" value="LysR_substrate"/>
    <property type="match status" value="1"/>
</dbReference>
<feature type="domain" description="HTH lysR-type" evidence="5">
    <location>
        <begin position="1"/>
        <end position="60"/>
    </location>
</feature>
<dbReference type="PANTHER" id="PTHR30537:SF20">
    <property type="entry name" value="TRANSCRIPTIONAL REGULATORY PROTEIN"/>
    <property type="match status" value="1"/>
</dbReference>
<dbReference type="KEGG" id="fbl:Fbal_3035"/>
<evidence type="ECO:0000313" key="6">
    <source>
        <dbReference type="EMBL" id="ADN77235.1"/>
    </source>
</evidence>
<dbReference type="OrthoDB" id="9786526at2"/>
<dbReference type="GO" id="GO:0006351">
    <property type="term" value="P:DNA-templated transcription"/>
    <property type="evidence" value="ECO:0007669"/>
    <property type="project" value="TreeGrafter"/>
</dbReference>
<dbReference type="SUPFAM" id="SSF53850">
    <property type="entry name" value="Periplasmic binding protein-like II"/>
    <property type="match status" value="1"/>
</dbReference>
<dbReference type="Proteomes" id="UP000006683">
    <property type="component" value="Chromosome"/>
</dbReference>
<dbReference type="InterPro" id="IPR058163">
    <property type="entry name" value="LysR-type_TF_proteobact-type"/>
</dbReference>
<protein>
    <submittedName>
        <fullName evidence="6">Transcriptional regulator, LysR family</fullName>
    </submittedName>
</protein>
<dbReference type="EMBL" id="CP002209">
    <property type="protein sequence ID" value="ADN77235.1"/>
    <property type="molecule type" value="Genomic_DNA"/>
</dbReference>
<comment type="similarity">
    <text evidence="1">Belongs to the LysR transcriptional regulatory family.</text>
</comment>
<name>E1STZ1_FERBD</name>
<dbReference type="SUPFAM" id="SSF46785">
    <property type="entry name" value="Winged helix' DNA-binding domain"/>
    <property type="match status" value="1"/>
</dbReference>
<dbReference type="HOGENOM" id="CLU_039613_16_4_6"/>
<dbReference type="PANTHER" id="PTHR30537">
    <property type="entry name" value="HTH-TYPE TRANSCRIPTIONAL REGULATOR"/>
    <property type="match status" value="1"/>
</dbReference>
<organism evidence="6 7">
    <name type="scientific">Ferrimonas balearica (strain DSM 9799 / CCM 4581 / KCTC 23876 / PAT)</name>
    <dbReference type="NCBI Taxonomy" id="550540"/>
    <lineage>
        <taxon>Bacteria</taxon>
        <taxon>Pseudomonadati</taxon>
        <taxon>Pseudomonadota</taxon>
        <taxon>Gammaproteobacteria</taxon>
        <taxon>Alteromonadales</taxon>
        <taxon>Ferrimonadaceae</taxon>
        <taxon>Ferrimonas</taxon>
    </lineage>
</organism>
<reference evidence="6 7" key="1">
    <citation type="journal article" date="2010" name="Stand. Genomic Sci.">
        <title>Complete genome sequence of Ferrimonas balearica type strain (PAT).</title>
        <authorList>
            <person name="Nolan M."/>
            <person name="Sikorski J."/>
            <person name="Davenport K."/>
            <person name="Lucas S."/>
            <person name="Glavina Del Rio T."/>
            <person name="Tice H."/>
            <person name="Cheng J."/>
            <person name="Goodwin L."/>
            <person name="Pitluck S."/>
            <person name="Liolios K."/>
            <person name="Ivanova N."/>
            <person name="Mavromatis K."/>
            <person name="Ovchinnikova G."/>
            <person name="Pati A."/>
            <person name="Chen A."/>
            <person name="Palaniappan K."/>
            <person name="Land M."/>
            <person name="Hauser L."/>
            <person name="Chang Y."/>
            <person name="Jeffries C."/>
            <person name="Tapia R."/>
            <person name="Brettin T."/>
            <person name="Detter J."/>
            <person name="Han C."/>
            <person name="Yasawong M."/>
            <person name="Rohde M."/>
            <person name="Tindall B."/>
            <person name="Goker M."/>
            <person name="Woyke T."/>
            <person name="Bristow J."/>
            <person name="Eisen J."/>
            <person name="Markowitz V."/>
            <person name="Hugenholtz P."/>
            <person name="Kyrpides N."/>
            <person name="Klenk H."/>
            <person name="Lapidus A."/>
        </authorList>
    </citation>
    <scope>NUCLEOTIDE SEQUENCE [LARGE SCALE GENOMIC DNA]</scope>
    <source>
        <strain evidence="7">DSM 9799 / CCM 4581 / KCTC 23876 / PAT</strain>
    </source>
</reference>
<dbReference type="Gene3D" id="1.10.10.10">
    <property type="entry name" value="Winged helix-like DNA-binding domain superfamily/Winged helix DNA-binding domain"/>
    <property type="match status" value="1"/>
</dbReference>
<evidence type="ECO:0000256" key="2">
    <source>
        <dbReference type="ARBA" id="ARBA00023015"/>
    </source>
</evidence>
<dbReference type="GO" id="GO:0003700">
    <property type="term" value="F:DNA-binding transcription factor activity"/>
    <property type="evidence" value="ECO:0007669"/>
    <property type="project" value="InterPro"/>
</dbReference>
<dbReference type="InterPro" id="IPR000847">
    <property type="entry name" value="LysR_HTH_N"/>
</dbReference>
<proteinExistence type="inferred from homology"/>
<evidence type="ECO:0000313" key="7">
    <source>
        <dbReference type="Proteomes" id="UP000006683"/>
    </source>
</evidence>
<evidence type="ECO:0000256" key="4">
    <source>
        <dbReference type="ARBA" id="ARBA00023163"/>
    </source>
</evidence>
<evidence type="ECO:0000256" key="3">
    <source>
        <dbReference type="ARBA" id="ARBA00023125"/>
    </source>
</evidence>
<gene>
    <name evidence="6" type="ordered locus">Fbal_3035</name>
</gene>
<dbReference type="FunFam" id="1.10.10.10:FF:000001">
    <property type="entry name" value="LysR family transcriptional regulator"/>
    <property type="match status" value="1"/>
</dbReference>
<dbReference type="STRING" id="550540.Fbal_3035"/>
<dbReference type="GO" id="GO:0043565">
    <property type="term" value="F:sequence-specific DNA binding"/>
    <property type="evidence" value="ECO:0007669"/>
    <property type="project" value="TreeGrafter"/>
</dbReference>
<evidence type="ECO:0000259" key="5">
    <source>
        <dbReference type="PROSITE" id="PS50931"/>
    </source>
</evidence>
<keyword evidence="7" id="KW-1185">Reference proteome</keyword>
<dbReference type="RefSeq" id="WP_013346541.1">
    <property type="nucleotide sequence ID" value="NC_014541.1"/>
</dbReference>
<keyword evidence="2" id="KW-0805">Transcription regulation</keyword>
<dbReference type="PROSITE" id="PS50931">
    <property type="entry name" value="HTH_LYSR"/>
    <property type="match status" value="1"/>
</dbReference>
<keyword evidence="3" id="KW-0238">DNA-binding</keyword>
<accession>E1STZ1</accession>
<sequence>MKTRSDDLQCFLAVVDAGSFSAAAEALDLQVARISRAVTRLEQQLGTTLLNRTTRRLELTEEGATFADAVRAGLAQLDAAEEAVAQVAGRPVGRLRVDAASPFIQHQLLPHLAAFRQRYPEIRLELSASEGIIDLLEKRIDVAIRIGTLSDSTLHARPLGRSALHLVAAPDYLARQGVPDSVDALDGHSLLGFIPPSRLNQWPLPGTAPIRPAVAVSNGELLRRMALDGHGIACLSHFMVAQDLEAGRLMPVLGEALEPLAERERVNAVFYQNSVLAERIRVFLDFIQPRLRL</sequence>
<dbReference type="InterPro" id="IPR036390">
    <property type="entry name" value="WH_DNA-bd_sf"/>
</dbReference>
<keyword evidence="4" id="KW-0804">Transcription</keyword>
<dbReference type="InterPro" id="IPR036388">
    <property type="entry name" value="WH-like_DNA-bd_sf"/>
</dbReference>
<dbReference type="InterPro" id="IPR005119">
    <property type="entry name" value="LysR_subst-bd"/>
</dbReference>
<dbReference type="Gene3D" id="3.40.190.10">
    <property type="entry name" value="Periplasmic binding protein-like II"/>
    <property type="match status" value="2"/>
</dbReference>
<dbReference type="Pfam" id="PF00126">
    <property type="entry name" value="HTH_1"/>
    <property type="match status" value="1"/>
</dbReference>
<dbReference type="AlphaFoldDB" id="E1STZ1"/>
<dbReference type="GeneID" id="67183258"/>
<evidence type="ECO:0000256" key="1">
    <source>
        <dbReference type="ARBA" id="ARBA00009437"/>
    </source>
</evidence>